<protein>
    <submittedName>
        <fullName evidence="1">SAM-dependent methyltransferase</fullName>
    </submittedName>
</protein>
<evidence type="ECO:0000313" key="4">
    <source>
        <dbReference type="Proteomes" id="UP001385848"/>
    </source>
</evidence>
<dbReference type="KEGG" id="lje:BUE77_04415"/>
<evidence type="ECO:0000313" key="3">
    <source>
        <dbReference type="Proteomes" id="UP000327236"/>
    </source>
</evidence>
<keyword evidence="1" id="KW-0808">Transferase</keyword>
<reference evidence="2 4" key="2">
    <citation type="submission" date="2024-04" db="EMBL/GenBank/DDBJ databases">
        <title>Three lactobacilli isolated from voided urine samples from females with type 2 diabetes.</title>
        <authorList>
            <person name="Kula A."/>
            <person name="Stegman N."/>
            <person name="Putonti C."/>
        </authorList>
    </citation>
    <scope>NUCLEOTIDE SEQUENCE [LARGE SCALE GENOMIC DNA]</scope>
    <source>
        <strain evidence="2 4">1855</strain>
    </source>
</reference>
<dbReference type="EMBL" id="JBBVUL010000014">
    <property type="protein sequence ID" value="MEL0565677.1"/>
    <property type="molecule type" value="Genomic_DNA"/>
</dbReference>
<accession>A0A5N1IF11</accession>
<dbReference type="GO" id="GO:0032259">
    <property type="term" value="P:methylation"/>
    <property type="evidence" value="ECO:0007669"/>
    <property type="project" value="UniProtKB-KW"/>
</dbReference>
<keyword evidence="4" id="KW-1185">Reference proteome</keyword>
<dbReference type="RefSeq" id="WP_006584794.1">
    <property type="nucleotide sequence ID" value="NZ_CATOUV010000001.1"/>
</dbReference>
<evidence type="ECO:0000313" key="2">
    <source>
        <dbReference type="EMBL" id="MEL0565677.1"/>
    </source>
</evidence>
<organism evidence="1 3">
    <name type="scientific">Lactobacillus jensenii</name>
    <dbReference type="NCBI Taxonomy" id="109790"/>
    <lineage>
        <taxon>Bacteria</taxon>
        <taxon>Bacillati</taxon>
        <taxon>Bacillota</taxon>
        <taxon>Bacilli</taxon>
        <taxon>Lactobacillales</taxon>
        <taxon>Lactobacillaceae</taxon>
        <taxon>Lactobacillus</taxon>
    </lineage>
</organism>
<comment type="caution">
    <text evidence="1">The sequence shown here is derived from an EMBL/GenBank/DDBJ whole genome shotgun (WGS) entry which is preliminary data.</text>
</comment>
<dbReference type="Proteomes" id="UP000327236">
    <property type="component" value="Unassembled WGS sequence"/>
</dbReference>
<dbReference type="OrthoDB" id="2248737at2"/>
<keyword evidence="1" id="KW-0489">Methyltransferase</keyword>
<proteinExistence type="predicted"/>
<dbReference type="GeneID" id="31742952"/>
<dbReference type="EMBL" id="VYWW01000018">
    <property type="protein sequence ID" value="KAA9322497.1"/>
    <property type="molecule type" value="Genomic_DNA"/>
</dbReference>
<evidence type="ECO:0000313" key="1">
    <source>
        <dbReference type="EMBL" id="KAA9322497.1"/>
    </source>
</evidence>
<sequence length="240" mass="27260">MTDFLTKLIKIDSELNIPKLHQQVSEIRQVCSKLDKKELPESQIKKLGLVTEQENKTKKVQVANNLLNSFRQYLSLHYGLWSLPNIQTAQIIKEKYNVTSAVEVMAGNAAWSKALSLAGIKVKASDNLVWSKTSKTGKNCFYPVENLDAKTAITKYQDCDLIICSWAPNFGHADIDLINTWKKLEHKPKLLFVGEEFGVTNSEDFWQTTPFSENSALVAVNASFSSFDFIEERFFEIDED</sequence>
<dbReference type="Proteomes" id="UP001385848">
    <property type="component" value="Unassembled WGS sequence"/>
</dbReference>
<dbReference type="GO" id="GO:0008168">
    <property type="term" value="F:methyltransferase activity"/>
    <property type="evidence" value="ECO:0007669"/>
    <property type="project" value="UniProtKB-KW"/>
</dbReference>
<gene>
    <name evidence="2" type="ORF">AAC431_07115</name>
    <name evidence="1" type="ORF">F6H94_04955</name>
</gene>
<name>A0A5N1IF11_LACJE</name>
<reference evidence="1 3" key="1">
    <citation type="submission" date="2019-09" db="EMBL/GenBank/DDBJ databases">
        <title>Draft genome sequence assemblies of isolates from the urinary tract.</title>
        <authorList>
            <person name="Mores C.R."/>
            <person name="Putonti C."/>
            <person name="Wolfe A.J."/>
        </authorList>
    </citation>
    <scope>NUCLEOTIDE SEQUENCE [LARGE SCALE GENOMIC DNA]</scope>
    <source>
        <strain evidence="1 3">UMB246</strain>
    </source>
</reference>
<dbReference type="AlphaFoldDB" id="A0A5N1IF11"/>